<keyword evidence="2" id="KW-1185">Reference proteome</keyword>
<reference evidence="1 2" key="1">
    <citation type="submission" date="2006-06" db="EMBL/GenBank/DDBJ databases">
        <authorList>
            <person name="Moran M.A."/>
            <person name="Ferriera S."/>
            <person name="Johnson J."/>
            <person name="Kravitz S."/>
            <person name="Beeson K."/>
            <person name="Sutton G."/>
            <person name="Rogers Y.-H."/>
            <person name="Friedman R."/>
            <person name="Frazier M."/>
            <person name="Venter J.C."/>
        </authorList>
    </citation>
    <scope>NUCLEOTIDE SEQUENCE [LARGE SCALE GENOMIC DNA]</scope>
    <source>
        <strain evidence="1 2">E-37</strain>
    </source>
</reference>
<evidence type="ECO:0008006" key="3">
    <source>
        <dbReference type="Google" id="ProtNLM"/>
    </source>
</evidence>
<comment type="caution">
    <text evidence="1">The sequence shown here is derived from an EMBL/GenBank/DDBJ whole genome shotgun (WGS) entry which is preliminary data.</text>
</comment>
<gene>
    <name evidence="1" type="ORF">SSE37_25223</name>
</gene>
<sequence length="86" mass="9852">MHFVHGDPAYTTIVLRRSKLMLAVTKRKLKGKDMSFVSNIRGRMAKRAEYKRTLFELTSMPEETARDLNIARADMPRIAHQAVYGG</sequence>
<organism evidence="1 2">
    <name type="scientific">Sagittula stellata (strain ATCC 700073 / DSM 11524 / E-37)</name>
    <dbReference type="NCBI Taxonomy" id="388399"/>
    <lineage>
        <taxon>Bacteria</taxon>
        <taxon>Pseudomonadati</taxon>
        <taxon>Pseudomonadota</taxon>
        <taxon>Alphaproteobacteria</taxon>
        <taxon>Rhodobacterales</taxon>
        <taxon>Roseobacteraceae</taxon>
        <taxon>Sagittula</taxon>
    </lineage>
</organism>
<accession>A3KA28</accession>
<dbReference type="AlphaFoldDB" id="A3KA28"/>
<evidence type="ECO:0000313" key="2">
    <source>
        <dbReference type="Proteomes" id="UP000005713"/>
    </source>
</evidence>
<evidence type="ECO:0000313" key="1">
    <source>
        <dbReference type="EMBL" id="EBA05971.1"/>
    </source>
</evidence>
<proteinExistence type="predicted"/>
<protein>
    <recommendedName>
        <fullName evidence="3">DUF1127 domain-containing protein</fullName>
    </recommendedName>
</protein>
<dbReference type="Proteomes" id="UP000005713">
    <property type="component" value="Unassembled WGS sequence"/>
</dbReference>
<dbReference type="EMBL" id="AAYA01000020">
    <property type="protein sequence ID" value="EBA05971.1"/>
    <property type="molecule type" value="Genomic_DNA"/>
</dbReference>
<name>A3KA28_SAGS3</name>